<dbReference type="Pfam" id="PF13621">
    <property type="entry name" value="Cupin_8"/>
    <property type="match status" value="1"/>
</dbReference>
<reference evidence="2 3" key="1">
    <citation type="submission" date="2020-07" db="EMBL/GenBank/DDBJ databases">
        <title>Complete genome sequence for Sandaracinobacter sp. M6.</title>
        <authorList>
            <person name="Tang Y."/>
            <person name="Liu Q."/>
            <person name="Guo Z."/>
            <person name="Lei P."/>
            <person name="Huang B."/>
        </authorList>
    </citation>
    <scope>NUCLEOTIDE SEQUENCE [LARGE SCALE GENOMIC DNA]</scope>
    <source>
        <strain evidence="2 3">M6</strain>
    </source>
</reference>
<evidence type="ECO:0000313" key="3">
    <source>
        <dbReference type="Proteomes" id="UP000515292"/>
    </source>
</evidence>
<proteinExistence type="predicted"/>
<dbReference type="InterPro" id="IPR041667">
    <property type="entry name" value="Cupin_8"/>
</dbReference>
<gene>
    <name evidence="2" type="ORF">H3309_10630</name>
</gene>
<dbReference type="PANTHER" id="PTHR12461">
    <property type="entry name" value="HYPOXIA-INDUCIBLE FACTOR 1 ALPHA INHIBITOR-RELATED"/>
    <property type="match status" value="1"/>
</dbReference>
<accession>A0A7G5IEQ7</accession>
<protein>
    <submittedName>
        <fullName evidence="2">Cupin-like domain-containing protein</fullName>
    </submittedName>
</protein>
<keyword evidence="3" id="KW-1185">Reference proteome</keyword>
<dbReference type="InterPro" id="IPR003347">
    <property type="entry name" value="JmjC_dom"/>
</dbReference>
<dbReference type="InterPro" id="IPR014710">
    <property type="entry name" value="RmlC-like_jellyroll"/>
</dbReference>
<sequence length="330" mass="36373">MEAVAAFPNMTPQRFAGDVQPLARPAVMPGLAASWPLVKLGRQGVIPLCRHLDGRANATPVEVWRGRGADYGYSDDLTGFDFVRERMRFAELLDLLVAAQEKPAAIYAGAIPVPQVLPRLMAEVPMPLLADGAARLTSLWIGTASRTAAHWDLAQNIAVCVAGTRTYTLFPPEQVENLYVGPLDHTLAGQPVSLVDVTKPDLARFPRFADALAVAQRVTLRPGDALYLPSLWWHHVETPAPFGAQVNFWWRDAPADAMTPLLTLFHGLLTLRDLPVAERRAWRAFFDHYLFEAEVPEHIPEGARGVLGAMTGERRRELARVIAQSLVRDA</sequence>
<name>A0A7G5IEQ7_9SPHN</name>
<dbReference type="Gene3D" id="2.60.120.10">
    <property type="entry name" value="Jelly Rolls"/>
    <property type="match status" value="1"/>
</dbReference>
<organism evidence="2 3">
    <name type="scientific">Sandaracinobacteroides saxicola</name>
    <dbReference type="NCBI Taxonomy" id="2759707"/>
    <lineage>
        <taxon>Bacteria</taxon>
        <taxon>Pseudomonadati</taxon>
        <taxon>Pseudomonadota</taxon>
        <taxon>Alphaproteobacteria</taxon>
        <taxon>Sphingomonadales</taxon>
        <taxon>Sphingosinicellaceae</taxon>
        <taxon>Sandaracinobacteroides</taxon>
    </lineage>
</organism>
<evidence type="ECO:0000259" key="1">
    <source>
        <dbReference type="PROSITE" id="PS51184"/>
    </source>
</evidence>
<dbReference type="SUPFAM" id="SSF51197">
    <property type="entry name" value="Clavaminate synthase-like"/>
    <property type="match status" value="1"/>
</dbReference>
<dbReference type="PANTHER" id="PTHR12461:SF105">
    <property type="entry name" value="HYPOXIA-INDUCIBLE FACTOR 1-ALPHA INHIBITOR"/>
    <property type="match status" value="1"/>
</dbReference>
<dbReference type="Proteomes" id="UP000515292">
    <property type="component" value="Chromosome"/>
</dbReference>
<evidence type="ECO:0000313" key="2">
    <source>
        <dbReference type="EMBL" id="QMW21849.1"/>
    </source>
</evidence>
<dbReference type="PROSITE" id="PS51184">
    <property type="entry name" value="JMJC"/>
    <property type="match status" value="1"/>
</dbReference>
<feature type="domain" description="JmjC" evidence="1">
    <location>
        <begin position="113"/>
        <end position="265"/>
    </location>
</feature>
<dbReference type="AlphaFoldDB" id="A0A7G5IEQ7"/>
<dbReference type="KEGG" id="sand:H3309_10630"/>
<dbReference type="SMART" id="SM00558">
    <property type="entry name" value="JmjC"/>
    <property type="match status" value="1"/>
</dbReference>
<dbReference type="RefSeq" id="WP_182294695.1">
    <property type="nucleotide sequence ID" value="NZ_CP059851.1"/>
</dbReference>
<dbReference type="EMBL" id="CP059851">
    <property type="protein sequence ID" value="QMW21849.1"/>
    <property type="molecule type" value="Genomic_DNA"/>
</dbReference>